<comment type="similarity">
    <text evidence="1 3">Belongs to the type-B carboxylesterase/lipase family.</text>
</comment>
<dbReference type="Gene3D" id="3.40.50.1820">
    <property type="entry name" value="alpha/beta hydrolase"/>
    <property type="match status" value="1"/>
</dbReference>
<dbReference type="SUPFAM" id="SSF53474">
    <property type="entry name" value="alpha/beta-Hydrolases"/>
    <property type="match status" value="1"/>
</dbReference>
<comment type="caution">
    <text evidence="5">The sequence shown here is derived from an EMBL/GenBank/DDBJ whole genome shotgun (WGS) entry which is preliminary data.</text>
</comment>
<reference evidence="5 6" key="1">
    <citation type="submission" date="2018-11" db="EMBL/GenBank/DDBJ databases">
        <title>Genome sequence and assembly of Colletotrichum spinosum.</title>
        <authorList>
            <person name="Gan P."/>
            <person name="Shirasu K."/>
        </authorList>
    </citation>
    <scope>NUCLEOTIDE SEQUENCE [LARGE SCALE GENOMIC DNA]</scope>
    <source>
        <strain evidence="5 6">CBS 515.97</strain>
    </source>
</reference>
<dbReference type="Proteomes" id="UP000295083">
    <property type="component" value="Unassembled WGS sequence"/>
</dbReference>
<name>A0A4R8Q497_9PEZI</name>
<dbReference type="InterPro" id="IPR019826">
    <property type="entry name" value="Carboxylesterase_B_AS"/>
</dbReference>
<dbReference type="PROSITE" id="PS00122">
    <property type="entry name" value="CARBOXYLESTERASE_B_1"/>
    <property type="match status" value="1"/>
</dbReference>
<protein>
    <recommendedName>
        <fullName evidence="3">Carboxylic ester hydrolase</fullName>
        <ecNumber evidence="3">3.1.1.-</ecNumber>
    </recommendedName>
</protein>
<evidence type="ECO:0000256" key="1">
    <source>
        <dbReference type="ARBA" id="ARBA00005964"/>
    </source>
</evidence>
<sequence>MYSKWTGLTALLAASHSALVAAKPVTSRATSKPKVDIGYANVTGRVNGNIKEFLGIPFASAGRFEHPQLYTEQLGEFDGSIYGPICPQKTTASVLSTNSSSSLVLGQTGTAIGPVVGALADTVFNTVGQTRSEDCLLINVQTPADASRGDKLPVVIWIHGGGYEVGSPFTDTSETDAIRGELLNYNVGGLVRTSVDLGQPVIGVSANYRLNAFGFSASREMAEAGLLNLGLEDQRVAMRWVQEHIEQFGGDPDSVVIMGESAGSWSVVAHLLWDEGEGATDLFRGAMALSGGPVMVEGAERGQPVFDHMVERTGCSNATDKIACLKVADFDDIMASVNDEGMLLGPRSLASTWTIRPDGKHLKDSPHRLAAAGKMASVPLITGDMRDEGTLFSLLAQLDTLTDDDFKSYFQNVWWPRASDEEMAKLMDLYPADVTQGSPFDTGLLNAATPNFKRLAAVVGDFSFQAQRRNLLAHYDASRQTVWNYVTDVSVPSAGLLPDLGALAHLPVLGSFHAFDVWFYMFAGLPYALSGNTRAYQATAVSFIRTLDPNNHGLDLAPWPRYTETGLETYNFKESGPEVTKDDWRVEAMQLFNDHPDSFLI</sequence>
<dbReference type="AlphaFoldDB" id="A0A4R8Q497"/>
<dbReference type="EC" id="3.1.1.-" evidence="3"/>
<feature type="domain" description="Carboxylesterase type B" evidence="4">
    <location>
        <begin position="32"/>
        <end position="575"/>
    </location>
</feature>
<keyword evidence="2 3" id="KW-0378">Hydrolase</keyword>
<evidence type="ECO:0000259" key="4">
    <source>
        <dbReference type="Pfam" id="PF00135"/>
    </source>
</evidence>
<dbReference type="GO" id="GO:0016787">
    <property type="term" value="F:hydrolase activity"/>
    <property type="evidence" value="ECO:0007669"/>
    <property type="project" value="UniProtKB-KW"/>
</dbReference>
<evidence type="ECO:0000256" key="3">
    <source>
        <dbReference type="RuleBase" id="RU361235"/>
    </source>
</evidence>
<evidence type="ECO:0000313" key="5">
    <source>
        <dbReference type="EMBL" id="TDZ31506.1"/>
    </source>
</evidence>
<evidence type="ECO:0000256" key="2">
    <source>
        <dbReference type="ARBA" id="ARBA00022801"/>
    </source>
</evidence>
<proteinExistence type="inferred from homology"/>
<accession>A0A4R8Q497</accession>
<dbReference type="InterPro" id="IPR002018">
    <property type="entry name" value="CarbesteraseB"/>
</dbReference>
<organism evidence="5 6">
    <name type="scientific">Colletotrichum spinosum</name>
    <dbReference type="NCBI Taxonomy" id="1347390"/>
    <lineage>
        <taxon>Eukaryota</taxon>
        <taxon>Fungi</taxon>
        <taxon>Dikarya</taxon>
        <taxon>Ascomycota</taxon>
        <taxon>Pezizomycotina</taxon>
        <taxon>Sordariomycetes</taxon>
        <taxon>Hypocreomycetidae</taxon>
        <taxon>Glomerellales</taxon>
        <taxon>Glomerellaceae</taxon>
        <taxon>Colletotrichum</taxon>
        <taxon>Colletotrichum orbiculare species complex</taxon>
    </lineage>
</organism>
<feature type="chain" id="PRO_5021044261" description="Carboxylic ester hydrolase" evidence="3">
    <location>
        <begin position="23"/>
        <end position="601"/>
    </location>
</feature>
<keyword evidence="6" id="KW-1185">Reference proteome</keyword>
<evidence type="ECO:0000313" key="6">
    <source>
        <dbReference type="Proteomes" id="UP000295083"/>
    </source>
</evidence>
<gene>
    <name evidence="5" type="primary">LIP3</name>
    <name evidence="5" type="ORF">C8035_v012250</name>
</gene>
<dbReference type="Pfam" id="PF00135">
    <property type="entry name" value="COesterase"/>
    <property type="match status" value="1"/>
</dbReference>
<keyword evidence="3" id="KW-0732">Signal</keyword>
<dbReference type="InterPro" id="IPR050309">
    <property type="entry name" value="Type-B_Carboxylest/Lipase"/>
</dbReference>
<feature type="signal peptide" evidence="3">
    <location>
        <begin position="1"/>
        <end position="22"/>
    </location>
</feature>
<dbReference type="InterPro" id="IPR029058">
    <property type="entry name" value="AB_hydrolase_fold"/>
</dbReference>
<dbReference type="EMBL" id="QAPG01000102">
    <property type="protein sequence ID" value="TDZ31506.1"/>
    <property type="molecule type" value="Genomic_DNA"/>
</dbReference>
<dbReference type="PANTHER" id="PTHR11559">
    <property type="entry name" value="CARBOXYLESTERASE"/>
    <property type="match status" value="1"/>
</dbReference>